<reference evidence="3 4" key="1">
    <citation type="submission" date="2019-01" db="EMBL/GenBank/DDBJ databases">
        <authorList>
            <person name="Ferrante I. M."/>
        </authorList>
    </citation>
    <scope>NUCLEOTIDE SEQUENCE [LARGE SCALE GENOMIC DNA]</scope>
    <source>
        <strain evidence="3 4">B856</strain>
    </source>
</reference>
<feature type="compositionally biased region" description="Basic residues" evidence="1">
    <location>
        <begin position="158"/>
        <end position="169"/>
    </location>
</feature>
<name>A0A448Z9T7_9STRA</name>
<dbReference type="EMBL" id="CAACVS010000186">
    <property type="protein sequence ID" value="VEU38774.1"/>
    <property type="molecule type" value="Genomic_DNA"/>
</dbReference>
<feature type="compositionally biased region" description="Basic residues" evidence="1">
    <location>
        <begin position="182"/>
        <end position="191"/>
    </location>
</feature>
<proteinExistence type="predicted"/>
<dbReference type="Gene3D" id="2.30.30.140">
    <property type="match status" value="1"/>
</dbReference>
<feature type="region of interest" description="Disordered" evidence="1">
    <location>
        <begin position="115"/>
        <end position="191"/>
    </location>
</feature>
<feature type="domain" description="PTM/DIR17-like Tudor" evidence="2">
    <location>
        <begin position="93"/>
        <end position="141"/>
    </location>
</feature>
<evidence type="ECO:0000313" key="3">
    <source>
        <dbReference type="EMBL" id="VEU38774.1"/>
    </source>
</evidence>
<accession>A0A448Z9T7</accession>
<evidence type="ECO:0000256" key="1">
    <source>
        <dbReference type="SAM" id="MobiDB-lite"/>
    </source>
</evidence>
<dbReference type="CDD" id="cd20401">
    <property type="entry name" value="Tudor_AtPTM-like"/>
    <property type="match status" value="1"/>
</dbReference>
<sequence>MSEANAAETKKAPEPVAPAPAPVVNTPAPAPAVNTPAPAPAVNTPAPAPAVNAPAPEKPADDAPAPDGKPAEDAPAADKPVEDAAPVSDIKVGSRVAKKFKKRNYYGEITEKWTDDAAKAPRWHVKYDDGDEEDLNEKELARAARLYEKVKKNDQKINPRKPRSTPTKRKSFDGKPPPRSNKYPKRKSTGK</sequence>
<evidence type="ECO:0000259" key="2">
    <source>
        <dbReference type="Pfam" id="PF21743"/>
    </source>
</evidence>
<organism evidence="3 4">
    <name type="scientific">Pseudo-nitzschia multistriata</name>
    <dbReference type="NCBI Taxonomy" id="183589"/>
    <lineage>
        <taxon>Eukaryota</taxon>
        <taxon>Sar</taxon>
        <taxon>Stramenopiles</taxon>
        <taxon>Ochrophyta</taxon>
        <taxon>Bacillariophyta</taxon>
        <taxon>Bacillariophyceae</taxon>
        <taxon>Bacillariophycidae</taxon>
        <taxon>Bacillariales</taxon>
        <taxon>Bacillariaceae</taxon>
        <taxon>Pseudo-nitzschia</taxon>
    </lineage>
</organism>
<evidence type="ECO:0000313" key="4">
    <source>
        <dbReference type="Proteomes" id="UP000291116"/>
    </source>
</evidence>
<gene>
    <name evidence="3" type="ORF">PSNMU_V1.4_AUG-EV-PASAV3_0056060</name>
</gene>
<dbReference type="Pfam" id="PF21743">
    <property type="entry name" value="PTM_DIR17_Tudor"/>
    <property type="match status" value="1"/>
</dbReference>
<feature type="compositionally biased region" description="Basic and acidic residues" evidence="1">
    <location>
        <begin position="137"/>
        <end position="157"/>
    </location>
</feature>
<dbReference type="PRINTS" id="PR01217">
    <property type="entry name" value="PRICHEXTENSN"/>
</dbReference>
<feature type="region of interest" description="Disordered" evidence="1">
    <location>
        <begin position="1"/>
        <end position="94"/>
    </location>
</feature>
<keyword evidence="4" id="KW-1185">Reference proteome</keyword>
<dbReference type="Proteomes" id="UP000291116">
    <property type="component" value="Unassembled WGS sequence"/>
</dbReference>
<dbReference type="InterPro" id="IPR047365">
    <property type="entry name" value="Tudor_AtPTM-like"/>
</dbReference>
<feature type="compositionally biased region" description="Low complexity" evidence="1">
    <location>
        <begin position="62"/>
        <end position="86"/>
    </location>
</feature>
<dbReference type="AlphaFoldDB" id="A0A448Z9T7"/>
<feature type="compositionally biased region" description="Low complexity" evidence="1">
    <location>
        <begin position="22"/>
        <end position="55"/>
    </location>
</feature>
<protein>
    <recommendedName>
        <fullName evidence="2">PTM/DIR17-like Tudor domain-containing protein</fullName>
    </recommendedName>
</protein>